<evidence type="ECO:0000313" key="2">
    <source>
        <dbReference type="Proteomes" id="UP000235145"/>
    </source>
</evidence>
<dbReference type="Proteomes" id="UP000235145">
    <property type="component" value="Unassembled WGS sequence"/>
</dbReference>
<organism evidence="1 2">
    <name type="scientific">Lactuca sativa</name>
    <name type="common">Garden lettuce</name>
    <dbReference type="NCBI Taxonomy" id="4236"/>
    <lineage>
        <taxon>Eukaryota</taxon>
        <taxon>Viridiplantae</taxon>
        <taxon>Streptophyta</taxon>
        <taxon>Embryophyta</taxon>
        <taxon>Tracheophyta</taxon>
        <taxon>Spermatophyta</taxon>
        <taxon>Magnoliopsida</taxon>
        <taxon>eudicotyledons</taxon>
        <taxon>Gunneridae</taxon>
        <taxon>Pentapetalae</taxon>
        <taxon>asterids</taxon>
        <taxon>campanulids</taxon>
        <taxon>Asterales</taxon>
        <taxon>Asteraceae</taxon>
        <taxon>Cichorioideae</taxon>
        <taxon>Cichorieae</taxon>
        <taxon>Lactucinae</taxon>
        <taxon>Lactuca</taxon>
    </lineage>
</organism>
<dbReference type="InterPro" id="IPR006912">
    <property type="entry name" value="Harbinger_derived_prot"/>
</dbReference>
<evidence type="ECO:0000313" key="1">
    <source>
        <dbReference type="EMBL" id="KAJ0215044.1"/>
    </source>
</evidence>
<comment type="caution">
    <text evidence="1">The sequence shown here is derived from an EMBL/GenBank/DDBJ whole genome shotgun (WGS) entry which is preliminary data.</text>
</comment>
<evidence type="ECO:0008006" key="3">
    <source>
        <dbReference type="Google" id="ProtNLM"/>
    </source>
</evidence>
<gene>
    <name evidence="1" type="ORF">LSAT_V11C300149440</name>
</gene>
<proteinExistence type="predicted"/>
<protein>
    <recommendedName>
        <fullName evidence="3">DDE Tnp4 domain-containing protein</fullName>
    </recommendedName>
</protein>
<accession>A0A9R1XMD2</accession>
<dbReference type="AlphaFoldDB" id="A0A9R1XMD2"/>
<sequence length="232" mass="26916">MTIENFCYDVVQMYKAEYLCRPTSTDIQLLYVALEARHGFPRMLGSIDCIHLNWRNYPTELRGQYMRGDHQYPSMILEAHAFYGVAWSNNDLNVLYQSPLFDEKDHGTGPDCSFYLNDEHYKHGYYLADGKYPSWAVCVKAYPYLVTDKKIQFKAAQVSARKDVERAFGVLKGRWDILKMPARAMTVKTTKNIMYVCIILHNMILKHEGDAISPVYQPDPPTDKVDDQEIIH</sequence>
<dbReference type="PANTHER" id="PTHR47150">
    <property type="entry name" value="OS12G0169200 PROTEIN"/>
    <property type="match status" value="1"/>
</dbReference>
<dbReference type="PANTHER" id="PTHR47150:SF4">
    <property type="entry name" value="HARBINGER TRANSPOSASE-DERIVED PROTEIN-RELATED"/>
    <property type="match status" value="1"/>
</dbReference>
<name>A0A9R1XMD2_LACSA</name>
<dbReference type="EMBL" id="NBSK02000003">
    <property type="protein sequence ID" value="KAJ0215044.1"/>
    <property type="molecule type" value="Genomic_DNA"/>
</dbReference>
<keyword evidence="2" id="KW-1185">Reference proteome</keyword>
<dbReference type="Pfam" id="PF04827">
    <property type="entry name" value="Plant_tran"/>
    <property type="match status" value="1"/>
</dbReference>
<reference evidence="1 2" key="1">
    <citation type="journal article" date="2017" name="Nat. Commun.">
        <title>Genome assembly with in vitro proximity ligation data and whole-genome triplication in lettuce.</title>
        <authorList>
            <person name="Reyes-Chin-Wo S."/>
            <person name="Wang Z."/>
            <person name="Yang X."/>
            <person name="Kozik A."/>
            <person name="Arikit S."/>
            <person name="Song C."/>
            <person name="Xia L."/>
            <person name="Froenicke L."/>
            <person name="Lavelle D.O."/>
            <person name="Truco M.J."/>
            <person name="Xia R."/>
            <person name="Zhu S."/>
            <person name="Xu C."/>
            <person name="Xu H."/>
            <person name="Xu X."/>
            <person name="Cox K."/>
            <person name="Korf I."/>
            <person name="Meyers B.C."/>
            <person name="Michelmore R.W."/>
        </authorList>
    </citation>
    <scope>NUCLEOTIDE SEQUENCE [LARGE SCALE GENOMIC DNA]</scope>
    <source>
        <strain evidence="2">cv. Salinas</strain>
        <tissue evidence="1">Seedlings</tissue>
    </source>
</reference>